<keyword evidence="2" id="KW-0378">Hydrolase</keyword>
<dbReference type="CDD" id="cd10917">
    <property type="entry name" value="CE4_NodB_like_6s_7s"/>
    <property type="match status" value="1"/>
</dbReference>
<dbReference type="EMBL" id="FUZF01000006">
    <property type="protein sequence ID" value="SKB68278.1"/>
    <property type="molecule type" value="Genomic_DNA"/>
</dbReference>
<dbReference type="GO" id="GO:0016020">
    <property type="term" value="C:membrane"/>
    <property type="evidence" value="ECO:0007669"/>
    <property type="project" value="TreeGrafter"/>
</dbReference>
<dbReference type="Pfam" id="PF01522">
    <property type="entry name" value="Polysacc_deac_1"/>
    <property type="match status" value="1"/>
</dbReference>
<evidence type="ECO:0000259" key="3">
    <source>
        <dbReference type="PROSITE" id="PS51677"/>
    </source>
</evidence>
<feature type="domain" description="NodB homology" evidence="3">
    <location>
        <begin position="21"/>
        <end position="227"/>
    </location>
</feature>
<keyword evidence="1" id="KW-0479">Metal-binding</keyword>
<evidence type="ECO:0000256" key="2">
    <source>
        <dbReference type="ARBA" id="ARBA00022801"/>
    </source>
</evidence>
<evidence type="ECO:0000256" key="1">
    <source>
        <dbReference type="ARBA" id="ARBA00022723"/>
    </source>
</evidence>
<dbReference type="SUPFAM" id="SSF88713">
    <property type="entry name" value="Glycoside hydrolase/deacetylase"/>
    <property type="match status" value="1"/>
</dbReference>
<dbReference type="GO" id="GO:0005975">
    <property type="term" value="P:carbohydrate metabolic process"/>
    <property type="evidence" value="ECO:0007669"/>
    <property type="project" value="InterPro"/>
</dbReference>
<dbReference type="RefSeq" id="WP_245801014.1">
    <property type="nucleotide sequence ID" value="NZ_FUZF01000006.1"/>
</dbReference>
<dbReference type="GO" id="GO:0016810">
    <property type="term" value="F:hydrolase activity, acting on carbon-nitrogen (but not peptide) bonds"/>
    <property type="evidence" value="ECO:0007669"/>
    <property type="project" value="InterPro"/>
</dbReference>
<dbReference type="InterPro" id="IPR050248">
    <property type="entry name" value="Polysacc_deacetylase_ArnD"/>
</dbReference>
<organism evidence="4 5">
    <name type="scientific">Sphingobacterium nematocida</name>
    <dbReference type="NCBI Taxonomy" id="1513896"/>
    <lineage>
        <taxon>Bacteria</taxon>
        <taxon>Pseudomonadati</taxon>
        <taxon>Bacteroidota</taxon>
        <taxon>Sphingobacteriia</taxon>
        <taxon>Sphingobacteriales</taxon>
        <taxon>Sphingobacteriaceae</taxon>
        <taxon>Sphingobacterium</taxon>
    </lineage>
</organism>
<dbReference type="GO" id="GO:0046872">
    <property type="term" value="F:metal ion binding"/>
    <property type="evidence" value="ECO:0007669"/>
    <property type="project" value="UniProtKB-KW"/>
</dbReference>
<dbReference type="PROSITE" id="PS51677">
    <property type="entry name" value="NODB"/>
    <property type="match status" value="1"/>
</dbReference>
<dbReference type="InterPro" id="IPR011330">
    <property type="entry name" value="Glyco_hydro/deAcase_b/a-brl"/>
</dbReference>
<proteinExistence type="predicted"/>
<accession>A0A1T5D930</accession>
<dbReference type="Proteomes" id="UP000190150">
    <property type="component" value="Unassembled WGS sequence"/>
</dbReference>
<dbReference type="AlphaFoldDB" id="A0A1T5D930"/>
<protein>
    <submittedName>
        <fullName evidence="4">Peptidoglycan/xylan/chitin deacetylase, PgdA/CDA1 family</fullName>
    </submittedName>
</protein>
<dbReference type="PANTHER" id="PTHR10587:SF133">
    <property type="entry name" value="CHITIN DEACETYLASE 1-RELATED"/>
    <property type="match status" value="1"/>
</dbReference>
<gene>
    <name evidence="4" type="ORF">SAMN05660841_01865</name>
</gene>
<reference evidence="5" key="1">
    <citation type="submission" date="2017-02" db="EMBL/GenBank/DDBJ databases">
        <authorList>
            <person name="Varghese N."/>
            <person name="Submissions S."/>
        </authorList>
    </citation>
    <scope>NUCLEOTIDE SEQUENCE [LARGE SCALE GENOMIC DNA]</scope>
    <source>
        <strain evidence="5">DSM 24091</strain>
    </source>
</reference>
<name>A0A1T5D930_9SPHI</name>
<evidence type="ECO:0000313" key="4">
    <source>
        <dbReference type="EMBL" id="SKB68278.1"/>
    </source>
</evidence>
<dbReference type="PANTHER" id="PTHR10587">
    <property type="entry name" value="GLYCOSYL TRANSFERASE-RELATED"/>
    <property type="match status" value="1"/>
</dbReference>
<keyword evidence="5" id="KW-1185">Reference proteome</keyword>
<dbReference type="Gene3D" id="3.20.20.370">
    <property type="entry name" value="Glycoside hydrolase/deacetylase"/>
    <property type="match status" value="1"/>
</dbReference>
<dbReference type="InterPro" id="IPR002509">
    <property type="entry name" value="NODB_dom"/>
</dbReference>
<sequence>MKSKKITDQFGATVRGDSTMRQVSLVFTGDEFREGLPVIAEVLKSKGVKASFFVTGRFLDDKKSARIIGRLIRQGHYIGPHSDQHLLYMPWEDRKKLLVTKDEFVKDIKRNIDRIEELGGKKIDKFIPPYEWYNAVIVEWAKELGLETYNFTPGLRTATDYTYPEMGDRYWPTARILDQVYTYEKRGGINGYIILVHLGTDDRREDKLYNKLGELIEEIRSKNYKFVAL</sequence>
<evidence type="ECO:0000313" key="5">
    <source>
        <dbReference type="Proteomes" id="UP000190150"/>
    </source>
</evidence>
<dbReference type="STRING" id="1513896.SAMN05660841_01865"/>